<proteinExistence type="predicted"/>
<evidence type="ECO:0000313" key="1">
    <source>
        <dbReference type="EMBL" id="MEJ2868422.1"/>
    </source>
</evidence>
<dbReference type="Proteomes" id="UP001385809">
    <property type="component" value="Unassembled WGS sequence"/>
</dbReference>
<accession>A0ABU8MMS3</accession>
<gene>
    <name evidence="1" type="ORF">WCD74_11650</name>
</gene>
<sequence length="53" mass="6436">MIAMRRPDDEGERPELDEFTARRLARMSGEKLWGEFQRHIAEYNERNQRDAEK</sequence>
<dbReference type="RefSeq" id="WP_337695006.1">
    <property type="nucleotide sequence ID" value="NZ_JBBEGN010000004.1"/>
</dbReference>
<name>A0ABU8MMS3_9PSEU</name>
<evidence type="ECO:0000313" key="2">
    <source>
        <dbReference type="Proteomes" id="UP001385809"/>
    </source>
</evidence>
<comment type="caution">
    <text evidence="1">The sequence shown here is derived from an EMBL/GenBank/DDBJ whole genome shotgun (WGS) entry which is preliminary data.</text>
</comment>
<protein>
    <submittedName>
        <fullName evidence="1">Uncharacterized protein</fullName>
    </submittedName>
</protein>
<reference evidence="1 2" key="1">
    <citation type="submission" date="2024-03" db="EMBL/GenBank/DDBJ databases">
        <title>Actinomycetospora sp. OC33-EN08, a novel actinomycete isolated from wild orchid (Aerides multiflora).</title>
        <authorList>
            <person name="Suriyachadkun C."/>
        </authorList>
    </citation>
    <scope>NUCLEOTIDE SEQUENCE [LARGE SCALE GENOMIC DNA]</scope>
    <source>
        <strain evidence="1 2">OC33-EN08</strain>
    </source>
</reference>
<dbReference type="EMBL" id="JBBEGN010000004">
    <property type="protein sequence ID" value="MEJ2868422.1"/>
    <property type="molecule type" value="Genomic_DNA"/>
</dbReference>
<keyword evidence="2" id="KW-1185">Reference proteome</keyword>
<organism evidence="1 2">
    <name type="scientific">Actinomycetospora aurantiaca</name>
    <dbReference type="NCBI Taxonomy" id="3129233"/>
    <lineage>
        <taxon>Bacteria</taxon>
        <taxon>Bacillati</taxon>
        <taxon>Actinomycetota</taxon>
        <taxon>Actinomycetes</taxon>
        <taxon>Pseudonocardiales</taxon>
        <taxon>Pseudonocardiaceae</taxon>
        <taxon>Actinomycetospora</taxon>
    </lineage>
</organism>